<feature type="transmembrane region" description="Helical" evidence="1">
    <location>
        <begin position="97"/>
        <end position="119"/>
    </location>
</feature>
<feature type="transmembrane region" description="Helical" evidence="1">
    <location>
        <begin position="287"/>
        <end position="311"/>
    </location>
</feature>
<reference evidence="3" key="1">
    <citation type="submission" date="2017-05" db="EMBL/GenBank/DDBJ databases">
        <title>Complete and WGS of Bordetella genogroups.</title>
        <authorList>
            <person name="Spilker T."/>
            <person name="Lipuma J."/>
        </authorList>
    </citation>
    <scope>NUCLEOTIDE SEQUENCE [LARGE SCALE GENOMIC DNA]</scope>
    <source>
        <strain evidence="3">AU16122</strain>
    </source>
</reference>
<keyword evidence="1" id="KW-1133">Transmembrane helix</keyword>
<accession>A0A261RZ47</accession>
<dbReference type="AlphaFoldDB" id="A0A261RZ47"/>
<comment type="caution">
    <text evidence="2">The sequence shown here is derived from an EMBL/GenBank/DDBJ whole genome shotgun (WGS) entry which is preliminary data.</text>
</comment>
<dbReference type="RefSeq" id="WP_094854803.1">
    <property type="nucleotide sequence ID" value="NZ_NEVM01000005.1"/>
</dbReference>
<evidence type="ECO:0000313" key="3">
    <source>
        <dbReference type="Proteomes" id="UP000216020"/>
    </source>
</evidence>
<feature type="transmembrane region" description="Helical" evidence="1">
    <location>
        <begin position="57"/>
        <end position="76"/>
    </location>
</feature>
<keyword evidence="1" id="KW-0472">Membrane</keyword>
<gene>
    <name evidence="2" type="ORF">CAL29_20285</name>
</gene>
<organism evidence="2 3">
    <name type="scientific">Bordetella genomosp. 10</name>
    <dbReference type="NCBI Taxonomy" id="1416804"/>
    <lineage>
        <taxon>Bacteria</taxon>
        <taxon>Pseudomonadati</taxon>
        <taxon>Pseudomonadota</taxon>
        <taxon>Betaproteobacteria</taxon>
        <taxon>Burkholderiales</taxon>
        <taxon>Alcaligenaceae</taxon>
        <taxon>Bordetella</taxon>
    </lineage>
</organism>
<keyword evidence="1" id="KW-0812">Transmembrane</keyword>
<protein>
    <submittedName>
        <fullName evidence="2">Uncharacterized protein</fullName>
    </submittedName>
</protein>
<sequence length="338" mass="36045">MSSPDSDRLPLPRLLALTAAVMALLLSLALMAIQLSFGAYAEQLRHLYMDRGYLLTMALDWSANVTLTALIVYACARAHEENHGALPLAARRRVQGLTAVAVVVVTLALQMVWITLYPVTVAPLMQWTFTHGHHYAAPLIMQGINLVQTIIAALLVSLAALAYARRLTAMLGHDEPVGPMVPAARSAAAVFGWTWAVLQLQLTRPLYSLFGTDVMREHPKAALALVVLPLLPALVAFVAAAKPLADLQPWRAAPGRAILAALCAFVSAQLVHAAVALGLAYTLGLALLSQIGMVSGAVVLLLIYLVALVPLSRLFLRLFYRSEASAGAPATLSNASVD</sequence>
<evidence type="ECO:0000256" key="1">
    <source>
        <dbReference type="SAM" id="Phobius"/>
    </source>
</evidence>
<proteinExistence type="predicted"/>
<keyword evidence="3" id="KW-1185">Reference proteome</keyword>
<feature type="transmembrane region" description="Helical" evidence="1">
    <location>
        <begin position="183"/>
        <end position="202"/>
    </location>
</feature>
<feature type="transmembrane region" description="Helical" evidence="1">
    <location>
        <begin position="139"/>
        <end position="163"/>
    </location>
</feature>
<feature type="transmembrane region" description="Helical" evidence="1">
    <location>
        <begin position="222"/>
        <end position="245"/>
    </location>
</feature>
<evidence type="ECO:0000313" key="2">
    <source>
        <dbReference type="EMBL" id="OZI30374.1"/>
    </source>
</evidence>
<dbReference type="Proteomes" id="UP000216020">
    <property type="component" value="Unassembled WGS sequence"/>
</dbReference>
<dbReference type="OrthoDB" id="8685194at2"/>
<name>A0A261RZ47_9BORD</name>
<dbReference type="EMBL" id="NEVM01000005">
    <property type="protein sequence ID" value="OZI30374.1"/>
    <property type="molecule type" value="Genomic_DNA"/>
</dbReference>
<feature type="transmembrane region" description="Helical" evidence="1">
    <location>
        <begin position="257"/>
        <end position="281"/>
    </location>
</feature>